<organism evidence="6 7">
    <name type="scientific">Sediminibacterium goheungense</name>
    <dbReference type="NCBI Taxonomy" id="1086393"/>
    <lineage>
        <taxon>Bacteria</taxon>
        <taxon>Pseudomonadati</taxon>
        <taxon>Bacteroidota</taxon>
        <taxon>Chitinophagia</taxon>
        <taxon>Chitinophagales</taxon>
        <taxon>Chitinophagaceae</taxon>
        <taxon>Sediminibacterium</taxon>
    </lineage>
</organism>
<dbReference type="SUPFAM" id="SSF53474">
    <property type="entry name" value="alpha/beta-Hydrolases"/>
    <property type="match status" value="1"/>
</dbReference>
<dbReference type="InterPro" id="IPR005945">
    <property type="entry name" value="Pro_imino_pep"/>
</dbReference>
<dbReference type="PRINTS" id="PR00111">
    <property type="entry name" value="ABHYDROLASE"/>
</dbReference>
<dbReference type="InterPro" id="IPR002410">
    <property type="entry name" value="Peptidase_S33"/>
</dbReference>
<comment type="caution">
    <text evidence="6">The sequence shown here is derived from an EMBL/GenBank/DDBJ whole genome shotgun (WGS) entry which is preliminary data.</text>
</comment>
<gene>
    <name evidence="6" type="ORF">BC659_2867</name>
</gene>
<evidence type="ECO:0000259" key="5">
    <source>
        <dbReference type="Pfam" id="PF00561"/>
    </source>
</evidence>
<reference evidence="6 7" key="1">
    <citation type="submission" date="2019-03" db="EMBL/GenBank/DDBJ databases">
        <title>Genomic Encyclopedia of Archaeal and Bacterial Type Strains, Phase II (KMG-II): from individual species to whole genera.</title>
        <authorList>
            <person name="Goeker M."/>
        </authorList>
    </citation>
    <scope>NUCLEOTIDE SEQUENCE [LARGE SCALE GENOMIC DNA]</scope>
    <source>
        <strain evidence="6 7">DSM 28323</strain>
    </source>
</reference>
<keyword evidence="2 3" id="KW-0378">Hydrolase</keyword>
<dbReference type="Pfam" id="PF00561">
    <property type="entry name" value="Abhydrolase_1"/>
    <property type="match status" value="1"/>
</dbReference>
<evidence type="ECO:0000256" key="2">
    <source>
        <dbReference type="ARBA" id="ARBA00022801"/>
    </source>
</evidence>
<dbReference type="RefSeq" id="WP_133475443.1">
    <property type="nucleotide sequence ID" value="NZ_SNWP01000013.1"/>
</dbReference>
<feature type="active site" evidence="4">
    <location>
        <position position="266"/>
    </location>
</feature>
<comment type="similarity">
    <text evidence="1 3">Belongs to the peptidase S33 family.</text>
</comment>
<sequence length="319" mass="35502">MKPFRILLLIAIVAVGYMGCTSTEKKEIPDQEGFLQVNGGKIWYKVRGGNGIPLLMLHGGPGFTSYYLTPLADSIAKDRPVILFDQLGCGRSDKITDTSLMDMQHHVDQVSALLQHLKITSFDLYGHSFGTMLAMDFYLQHPDNIRSIVLASPCMRTQTWVSDADVLMQGLPDTARAALQALAKGLQTDSTQLAHALDLYYGSFYNRKKPLSPYVDSSLRLQALNVYRHMWGPEEFVATGNLKNYDRTGDLSKLKVPVLFTAGQYDAARPATVMYYQSLVKGASFVEIMDAGHSTMTDNIDADIKATRAFWRTVASQRQ</sequence>
<name>A0A4V6PSH2_9BACT</name>
<dbReference type="Gene3D" id="3.40.50.1820">
    <property type="entry name" value="alpha/beta hydrolase"/>
    <property type="match status" value="1"/>
</dbReference>
<feature type="active site" description="Nucleophile" evidence="4">
    <location>
        <position position="128"/>
    </location>
</feature>
<accession>A0A4V6PSH2</accession>
<proteinExistence type="inferred from homology"/>
<dbReference type="PIRSF" id="PIRSF005539">
    <property type="entry name" value="Pept_S33_TRI_F1"/>
    <property type="match status" value="1"/>
</dbReference>
<evidence type="ECO:0000313" key="7">
    <source>
        <dbReference type="Proteomes" id="UP000295741"/>
    </source>
</evidence>
<evidence type="ECO:0000256" key="3">
    <source>
        <dbReference type="PIRNR" id="PIRNR005539"/>
    </source>
</evidence>
<dbReference type="OrthoDB" id="9796770at2"/>
<protein>
    <submittedName>
        <fullName evidence="6">Proline iminopeptidase</fullName>
    </submittedName>
</protein>
<feature type="domain" description="AB hydrolase-1" evidence="5">
    <location>
        <begin position="53"/>
        <end position="296"/>
    </location>
</feature>
<evidence type="ECO:0000256" key="4">
    <source>
        <dbReference type="PIRSR" id="PIRSR005539-1"/>
    </source>
</evidence>
<dbReference type="NCBIfam" id="TIGR01250">
    <property type="entry name" value="pro_imino_pep_2"/>
    <property type="match status" value="1"/>
</dbReference>
<dbReference type="AlphaFoldDB" id="A0A4V6PSH2"/>
<dbReference type="Proteomes" id="UP000295741">
    <property type="component" value="Unassembled WGS sequence"/>
</dbReference>
<feature type="active site" description="Proton donor" evidence="4">
    <location>
        <position position="293"/>
    </location>
</feature>
<dbReference type="InterPro" id="IPR000073">
    <property type="entry name" value="AB_hydrolase_1"/>
</dbReference>
<dbReference type="PRINTS" id="PR00793">
    <property type="entry name" value="PROAMNOPTASE"/>
</dbReference>
<dbReference type="InterPro" id="IPR050266">
    <property type="entry name" value="AB_hydrolase_sf"/>
</dbReference>
<dbReference type="GO" id="GO:0008233">
    <property type="term" value="F:peptidase activity"/>
    <property type="evidence" value="ECO:0007669"/>
    <property type="project" value="InterPro"/>
</dbReference>
<evidence type="ECO:0000313" key="6">
    <source>
        <dbReference type="EMBL" id="TDO25328.1"/>
    </source>
</evidence>
<evidence type="ECO:0000256" key="1">
    <source>
        <dbReference type="ARBA" id="ARBA00010088"/>
    </source>
</evidence>
<dbReference type="GO" id="GO:0006508">
    <property type="term" value="P:proteolysis"/>
    <property type="evidence" value="ECO:0007669"/>
    <property type="project" value="InterPro"/>
</dbReference>
<keyword evidence="7" id="KW-1185">Reference proteome</keyword>
<dbReference type="PANTHER" id="PTHR43798">
    <property type="entry name" value="MONOACYLGLYCEROL LIPASE"/>
    <property type="match status" value="1"/>
</dbReference>
<dbReference type="EMBL" id="SNWP01000013">
    <property type="protein sequence ID" value="TDO25328.1"/>
    <property type="molecule type" value="Genomic_DNA"/>
</dbReference>
<dbReference type="InterPro" id="IPR029058">
    <property type="entry name" value="AB_hydrolase_fold"/>
</dbReference>